<keyword evidence="5 9" id="KW-0822">Tryptophan biosynthesis</keyword>
<dbReference type="InterPro" id="IPR000312">
    <property type="entry name" value="Glycosyl_Trfase_fam3"/>
</dbReference>
<comment type="pathway">
    <text evidence="1 9">Amino-acid biosynthesis; L-tryptophan biosynthesis; L-tryptophan from chorismate: step 2/5.</text>
</comment>
<dbReference type="PANTHER" id="PTHR43285">
    <property type="entry name" value="ANTHRANILATE PHOSPHORIBOSYLTRANSFERASE"/>
    <property type="match status" value="1"/>
</dbReference>
<comment type="similarity">
    <text evidence="8">In the C-terminal section; belongs to the anthranilate phosphoribosyltransferase family.</text>
</comment>
<dbReference type="RefSeq" id="WP_188165698.1">
    <property type="nucleotide sequence ID" value="NZ_JACVVX010000005.1"/>
</dbReference>
<keyword evidence="3 9" id="KW-0328">Glycosyltransferase</keyword>
<evidence type="ECO:0000313" key="13">
    <source>
        <dbReference type="Proteomes" id="UP000643405"/>
    </source>
</evidence>
<dbReference type="InterPro" id="IPR036320">
    <property type="entry name" value="Glycosyl_Trfase_fam3_N_dom_sf"/>
</dbReference>
<dbReference type="GO" id="GO:0000162">
    <property type="term" value="P:L-tryptophan biosynthetic process"/>
    <property type="evidence" value="ECO:0007669"/>
    <property type="project" value="UniProtKB-UniRule"/>
</dbReference>
<feature type="binding site" evidence="9">
    <location>
        <position position="226"/>
    </location>
    <ligand>
        <name>Mg(2+)</name>
        <dbReference type="ChEBI" id="CHEBI:18420"/>
        <label>2</label>
    </ligand>
</feature>
<organism evidence="12 13">
    <name type="scientific">Oryzicola mucosus</name>
    <dbReference type="NCBI Taxonomy" id="2767425"/>
    <lineage>
        <taxon>Bacteria</taxon>
        <taxon>Pseudomonadati</taxon>
        <taxon>Pseudomonadota</taxon>
        <taxon>Alphaproteobacteria</taxon>
        <taxon>Hyphomicrobiales</taxon>
        <taxon>Phyllobacteriaceae</taxon>
        <taxon>Oryzicola</taxon>
    </lineage>
</organism>
<evidence type="ECO:0000256" key="6">
    <source>
        <dbReference type="ARBA" id="ARBA00023141"/>
    </source>
</evidence>
<comment type="catalytic activity">
    <reaction evidence="7 9">
        <text>N-(5-phospho-beta-D-ribosyl)anthranilate + diphosphate = 5-phospho-alpha-D-ribose 1-diphosphate + anthranilate</text>
        <dbReference type="Rhea" id="RHEA:11768"/>
        <dbReference type="ChEBI" id="CHEBI:16567"/>
        <dbReference type="ChEBI" id="CHEBI:18277"/>
        <dbReference type="ChEBI" id="CHEBI:33019"/>
        <dbReference type="ChEBI" id="CHEBI:58017"/>
        <dbReference type="EC" id="2.4.2.18"/>
    </reaction>
</comment>
<dbReference type="NCBIfam" id="TIGR01245">
    <property type="entry name" value="trpD"/>
    <property type="match status" value="1"/>
</dbReference>
<feature type="domain" description="Glycosyl transferase family 3" evidence="10">
    <location>
        <begin position="76"/>
        <end position="324"/>
    </location>
</feature>
<keyword evidence="4 9" id="KW-0808">Transferase</keyword>
<feature type="binding site" evidence="9">
    <location>
        <position position="167"/>
    </location>
    <ligand>
        <name>anthranilate</name>
        <dbReference type="ChEBI" id="CHEBI:16567"/>
        <label>2</label>
    </ligand>
</feature>
<protein>
    <recommendedName>
        <fullName evidence="9">Anthranilate phosphoribosyltransferase</fullName>
        <ecNumber evidence="9">2.4.2.18</ecNumber>
    </recommendedName>
</protein>
<feature type="binding site" evidence="9">
    <location>
        <position position="225"/>
    </location>
    <ligand>
        <name>Mg(2+)</name>
        <dbReference type="ChEBI" id="CHEBI:18420"/>
        <label>2</label>
    </ligand>
</feature>
<name>A0A8J6U0Y7_9HYPH</name>
<evidence type="ECO:0000256" key="4">
    <source>
        <dbReference type="ARBA" id="ARBA00022679"/>
    </source>
</evidence>
<proteinExistence type="inferred from homology"/>
<dbReference type="InterPro" id="IPR017459">
    <property type="entry name" value="Glycosyl_Trfase_fam3_N_dom"/>
</dbReference>
<comment type="caution">
    <text evidence="9">Lacks conserved residue(s) required for the propagation of feature annotation.</text>
</comment>
<evidence type="ECO:0000256" key="8">
    <source>
        <dbReference type="ARBA" id="ARBA00061188"/>
    </source>
</evidence>
<sequence length="336" mass="34343">MSTLKPYIAKAAGGSSLTFEEAREAFDIIMSGNATPGQIGGFLMALRVRGESVEEISGAVATMREKMLRVTAPAGAIDIVGTGGDNSHSVNISSASALVAAGAGVVVAKHGNRGLSSQTGAADVLTSLGINIDLAPEAIGRCIEEAGIGFMFAPAHHPAMKHVGPTRVELGTRTIFNILGPLSNPAGVTRQMVGVFAPEWVLPVAETLKTLGADHSWVVHGDGFDEITTTGETSVAEIANGAVRSFTLTPEEFGLGRHSKDDLRGGDAAFNAKALRDVLSGVPGAYRDTVLMNAGAGIHIAGKAKDLPEGIALATQSIDSGQALSVLGRLVAASNG</sequence>
<feature type="binding site" evidence="9">
    <location>
        <position position="81"/>
    </location>
    <ligand>
        <name>anthranilate</name>
        <dbReference type="ChEBI" id="CHEBI:16567"/>
        <label>1</label>
    </ligand>
</feature>
<feature type="domain" description="Glycosyl transferase family 3 N-terminal" evidence="11">
    <location>
        <begin position="5"/>
        <end position="67"/>
    </location>
</feature>
<feature type="binding site" evidence="9">
    <location>
        <position position="81"/>
    </location>
    <ligand>
        <name>5-phospho-alpha-D-ribose 1-diphosphate</name>
        <dbReference type="ChEBI" id="CHEBI:58017"/>
    </ligand>
</feature>
<evidence type="ECO:0000256" key="7">
    <source>
        <dbReference type="ARBA" id="ARBA00052328"/>
    </source>
</evidence>
<feature type="binding site" evidence="9">
    <location>
        <begin position="109"/>
        <end position="117"/>
    </location>
    <ligand>
        <name>5-phospho-alpha-D-ribose 1-diphosphate</name>
        <dbReference type="ChEBI" id="CHEBI:58017"/>
    </ligand>
</feature>
<dbReference type="Pfam" id="PF00591">
    <property type="entry name" value="Glycos_transf_3"/>
    <property type="match status" value="1"/>
</dbReference>
<dbReference type="GO" id="GO:0004048">
    <property type="term" value="F:anthranilate phosphoribosyltransferase activity"/>
    <property type="evidence" value="ECO:0007669"/>
    <property type="project" value="UniProtKB-UniRule"/>
</dbReference>
<dbReference type="Proteomes" id="UP000643405">
    <property type="component" value="Unassembled WGS sequence"/>
</dbReference>
<keyword evidence="13" id="KW-1185">Reference proteome</keyword>
<dbReference type="EC" id="2.4.2.18" evidence="9"/>
<feature type="binding site" evidence="9">
    <location>
        <begin position="84"/>
        <end position="85"/>
    </location>
    <ligand>
        <name>5-phospho-alpha-D-ribose 1-diphosphate</name>
        <dbReference type="ChEBI" id="CHEBI:58017"/>
    </ligand>
</feature>
<comment type="similarity">
    <text evidence="9">Belongs to the anthranilate phosphoribosyltransferase family.</text>
</comment>
<dbReference type="GO" id="GO:0005829">
    <property type="term" value="C:cytosol"/>
    <property type="evidence" value="ECO:0007669"/>
    <property type="project" value="TreeGrafter"/>
</dbReference>
<comment type="subunit">
    <text evidence="9">Homodimer.</text>
</comment>
<evidence type="ECO:0000313" key="12">
    <source>
        <dbReference type="EMBL" id="MBD0416261.1"/>
    </source>
</evidence>
<evidence type="ECO:0000256" key="5">
    <source>
        <dbReference type="ARBA" id="ARBA00022822"/>
    </source>
</evidence>
<feature type="binding site" evidence="9">
    <location>
        <position position="93"/>
    </location>
    <ligand>
        <name>Mg(2+)</name>
        <dbReference type="ChEBI" id="CHEBI:18420"/>
        <label>1</label>
    </ligand>
</feature>
<evidence type="ECO:0000256" key="3">
    <source>
        <dbReference type="ARBA" id="ARBA00022676"/>
    </source>
</evidence>
<dbReference type="SUPFAM" id="SSF47648">
    <property type="entry name" value="Nucleoside phosphorylase/phosphoribosyltransferase N-terminal domain"/>
    <property type="match status" value="1"/>
</dbReference>
<comment type="function">
    <text evidence="9">Catalyzes the transfer of the phosphoribosyl group of 5-phosphorylribose-1-pyrophosphate (PRPP) to anthranilate to yield N-(5'-phosphoribosyl)-anthranilate (PRA).</text>
</comment>
<dbReference type="AlphaFoldDB" id="A0A8J6U0Y7"/>
<dbReference type="Gene3D" id="1.20.970.10">
    <property type="entry name" value="Transferase, Pyrimidine Nucleoside Phosphorylase, Chain C"/>
    <property type="match status" value="1"/>
</dbReference>
<dbReference type="InterPro" id="IPR005940">
    <property type="entry name" value="Anthranilate_Pribosyl_Tfrase"/>
</dbReference>
<evidence type="ECO:0000259" key="10">
    <source>
        <dbReference type="Pfam" id="PF00591"/>
    </source>
</evidence>
<feature type="binding site" evidence="9">
    <location>
        <position position="121"/>
    </location>
    <ligand>
        <name>5-phospho-alpha-D-ribose 1-diphosphate</name>
        <dbReference type="ChEBI" id="CHEBI:58017"/>
    </ligand>
</feature>
<dbReference type="Gene3D" id="3.40.1030.10">
    <property type="entry name" value="Nucleoside phosphorylase/phosphoribosyltransferase catalytic domain"/>
    <property type="match status" value="1"/>
</dbReference>
<dbReference type="EMBL" id="JACVVX010000005">
    <property type="protein sequence ID" value="MBD0416261.1"/>
    <property type="molecule type" value="Genomic_DNA"/>
</dbReference>
<dbReference type="UniPathway" id="UPA00035">
    <property type="reaction ID" value="UER00041"/>
</dbReference>
<feature type="binding site" evidence="9">
    <location>
        <position position="226"/>
    </location>
    <ligand>
        <name>Mg(2+)</name>
        <dbReference type="ChEBI" id="CHEBI:18420"/>
        <label>1</label>
    </ligand>
</feature>
<keyword evidence="9" id="KW-0460">Magnesium</keyword>
<comment type="cofactor">
    <cofactor evidence="9">
        <name>Mg(2+)</name>
        <dbReference type="ChEBI" id="CHEBI:18420"/>
    </cofactor>
    <text evidence="9">Binds 2 magnesium ions per monomer.</text>
</comment>
<feature type="binding site" evidence="9">
    <location>
        <begin position="91"/>
        <end position="94"/>
    </location>
    <ligand>
        <name>5-phospho-alpha-D-ribose 1-diphosphate</name>
        <dbReference type="ChEBI" id="CHEBI:58017"/>
    </ligand>
</feature>
<evidence type="ECO:0000256" key="2">
    <source>
        <dbReference type="ARBA" id="ARBA00022605"/>
    </source>
</evidence>
<feature type="binding site" evidence="9">
    <location>
        <position position="89"/>
    </location>
    <ligand>
        <name>5-phospho-alpha-D-ribose 1-diphosphate</name>
        <dbReference type="ChEBI" id="CHEBI:58017"/>
    </ligand>
</feature>
<dbReference type="Pfam" id="PF02885">
    <property type="entry name" value="Glycos_trans_3N"/>
    <property type="match status" value="1"/>
</dbReference>
<reference evidence="12" key="1">
    <citation type="submission" date="2020-09" db="EMBL/GenBank/DDBJ databases">
        <title>Genome seq and assembly of Tianweitania sp.</title>
        <authorList>
            <person name="Chhetri G."/>
        </authorList>
    </citation>
    <scope>NUCLEOTIDE SEQUENCE</scope>
    <source>
        <strain evidence="12">Rool2</strain>
    </source>
</reference>
<dbReference type="PANTHER" id="PTHR43285:SF2">
    <property type="entry name" value="ANTHRANILATE PHOSPHORIBOSYLTRANSFERASE"/>
    <property type="match status" value="1"/>
</dbReference>
<keyword evidence="6 9" id="KW-0057">Aromatic amino acid biosynthesis</keyword>
<accession>A0A8J6U0Y7</accession>
<keyword evidence="2 9" id="KW-0028">Amino-acid biosynthesis</keyword>
<feature type="binding site" evidence="9">
    <location>
        <position position="112"/>
    </location>
    <ligand>
        <name>anthranilate</name>
        <dbReference type="ChEBI" id="CHEBI:16567"/>
        <label>1</label>
    </ligand>
</feature>
<keyword evidence="9" id="KW-0479">Metal-binding</keyword>
<dbReference type="GO" id="GO:0000287">
    <property type="term" value="F:magnesium ion binding"/>
    <property type="evidence" value="ECO:0007669"/>
    <property type="project" value="UniProtKB-UniRule"/>
</dbReference>
<dbReference type="SUPFAM" id="SSF52418">
    <property type="entry name" value="Nucleoside phosphorylase/phosphoribosyltransferase catalytic domain"/>
    <property type="match status" value="1"/>
</dbReference>
<dbReference type="HAMAP" id="MF_00211">
    <property type="entry name" value="TrpD"/>
    <property type="match status" value="1"/>
</dbReference>
<dbReference type="FunFam" id="3.40.1030.10:FF:000002">
    <property type="entry name" value="Anthranilate phosphoribosyltransferase"/>
    <property type="match status" value="1"/>
</dbReference>
<comment type="caution">
    <text evidence="12">The sequence shown here is derived from an EMBL/GenBank/DDBJ whole genome shotgun (WGS) entry which is preliminary data.</text>
</comment>
<evidence type="ECO:0000259" key="11">
    <source>
        <dbReference type="Pfam" id="PF02885"/>
    </source>
</evidence>
<dbReference type="InterPro" id="IPR035902">
    <property type="entry name" value="Nuc_phospho_transferase"/>
</dbReference>
<evidence type="ECO:0000256" key="1">
    <source>
        <dbReference type="ARBA" id="ARBA00004907"/>
    </source>
</evidence>
<gene>
    <name evidence="9 12" type="primary">trpD</name>
    <name evidence="12" type="ORF">ICI42_16525</name>
</gene>
<evidence type="ECO:0000256" key="9">
    <source>
        <dbReference type="HAMAP-Rule" id="MF_00211"/>
    </source>
</evidence>